<dbReference type="Gramene" id="KCW81808">
    <property type="protein sequence ID" value="KCW81808"/>
    <property type="gene ID" value="EUGRSUZ_C03164"/>
</dbReference>
<protein>
    <submittedName>
        <fullName evidence="1">Uncharacterized protein</fullName>
    </submittedName>
</protein>
<evidence type="ECO:0000313" key="1">
    <source>
        <dbReference type="EMBL" id="KCW81808.1"/>
    </source>
</evidence>
<dbReference type="InParanoid" id="A0A059CTK5"/>
<name>A0A059CTK5_EUCGR</name>
<sequence length="132" mass="15096">MTDSQLQSLHMRIGPNPNLGQNGRLLHILNPLGCFNEWIPLTYNLQILAEYIMENSKLRKKLEDVVGEYVKQLEILAKLRPADRPTCPGKPCNPNAPGANPNYWNAIMSQRMDDLEKRFNKLEELITEKLGP</sequence>
<dbReference type="AlphaFoldDB" id="A0A059CTK5"/>
<gene>
    <name evidence="1" type="ORF">EUGRSUZ_C03164</name>
</gene>
<reference evidence="1" key="1">
    <citation type="submission" date="2013-07" db="EMBL/GenBank/DDBJ databases">
        <title>The genome of Eucalyptus grandis.</title>
        <authorList>
            <person name="Schmutz J."/>
            <person name="Hayes R."/>
            <person name="Myburg A."/>
            <person name="Tuskan G."/>
            <person name="Grattapaglia D."/>
            <person name="Rokhsar D.S."/>
        </authorList>
    </citation>
    <scope>NUCLEOTIDE SEQUENCE</scope>
    <source>
        <tissue evidence="1">Leaf extractions</tissue>
    </source>
</reference>
<accession>A0A059CTK5</accession>
<dbReference type="EMBL" id="KK198755">
    <property type="protein sequence ID" value="KCW81808.1"/>
    <property type="molecule type" value="Genomic_DNA"/>
</dbReference>
<proteinExistence type="predicted"/>
<organism evidence="1">
    <name type="scientific">Eucalyptus grandis</name>
    <name type="common">Flooded gum</name>
    <dbReference type="NCBI Taxonomy" id="71139"/>
    <lineage>
        <taxon>Eukaryota</taxon>
        <taxon>Viridiplantae</taxon>
        <taxon>Streptophyta</taxon>
        <taxon>Embryophyta</taxon>
        <taxon>Tracheophyta</taxon>
        <taxon>Spermatophyta</taxon>
        <taxon>Magnoliopsida</taxon>
        <taxon>eudicotyledons</taxon>
        <taxon>Gunneridae</taxon>
        <taxon>Pentapetalae</taxon>
        <taxon>rosids</taxon>
        <taxon>malvids</taxon>
        <taxon>Myrtales</taxon>
        <taxon>Myrtaceae</taxon>
        <taxon>Myrtoideae</taxon>
        <taxon>Eucalypteae</taxon>
        <taxon>Eucalyptus</taxon>
    </lineage>
</organism>